<feature type="coiled-coil region" evidence="1">
    <location>
        <begin position="199"/>
        <end position="263"/>
    </location>
</feature>
<accession>A0A345E5W6</accession>
<evidence type="ECO:0000256" key="1">
    <source>
        <dbReference type="SAM" id="Coils"/>
    </source>
</evidence>
<gene>
    <name evidence="2" type="ORF">DU500_14760</name>
</gene>
<keyword evidence="1" id="KW-0175">Coiled coil</keyword>
<evidence type="ECO:0000313" key="2">
    <source>
        <dbReference type="EMBL" id="AXG07588.1"/>
    </source>
</evidence>
<proteinExistence type="predicted"/>
<dbReference type="EMBL" id="CP031150">
    <property type="protein sequence ID" value="AXG07588.1"/>
    <property type="molecule type" value="Genomic_DNA"/>
</dbReference>
<protein>
    <submittedName>
        <fullName evidence="2">Uncharacterized protein</fullName>
    </submittedName>
</protein>
<dbReference type="Proteomes" id="UP000253273">
    <property type="component" value="Chromosome"/>
</dbReference>
<name>A0A345E5W6_9EURY</name>
<dbReference type="AlphaFoldDB" id="A0A345E5W6"/>
<organism evidence="2 3">
    <name type="scientific">Haloplanus rubicundus</name>
    <dbReference type="NCBI Taxonomy" id="1547898"/>
    <lineage>
        <taxon>Archaea</taxon>
        <taxon>Methanobacteriati</taxon>
        <taxon>Methanobacteriota</taxon>
        <taxon>Stenosarchaea group</taxon>
        <taxon>Halobacteria</taxon>
        <taxon>Halobacteriales</taxon>
        <taxon>Haloferacaceae</taxon>
        <taxon>Haloplanus</taxon>
    </lineage>
</organism>
<sequence length="344" mass="39193">MQRRRIVSLPGAADTDLELENTVLQIASDLEEVSEDAIAVTPESAFVERIVDEAADRTPVGSISLTGENSEIRLPEWITAGPVEVVDRAFTPYYDRRALCVLFHVGIETVSEYQREGPRAIAIDLNDHEERPRLAESYLDLTEVGRQQSFSEETSVDARRVEEAIEFARTAVVDEVDPTVKETQERATRAAEVELDEYRQFVRQRRDELKDEIDNINERIEEVNEAIDSAPTQDERVDALRKRKELSSEVEDLRTELNELIDAILVENFENLLAECAFGLSTKDVPRVGLLQIDLLLTVEGFVKRRRYVEIPYMRSGGLIERCLRLRSENCGISESCEKDISYQ</sequence>
<keyword evidence="3" id="KW-1185">Reference proteome</keyword>
<evidence type="ECO:0000313" key="3">
    <source>
        <dbReference type="Proteomes" id="UP000253273"/>
    </source>
</evidence>
<dbReference type="KEGG" id="haj:DU500_14760"/>
<reference evidence="2 3" key="1">
    <citation type="submission" date="2018-07" db="EMBL/GenBank/DDBJ databases">
        <title>Genome sequences of Haloplanus sp. CBA1113.</title>
        <authorList>
            <person name="Kim Y.B."/>
            <person name="Roh S.W."/>
        </authorList>
    </citation>
    <scope>NUCLEOTIDE SEQUENCE [LARGE SCALE GENOMIC DNA]</scope>
    <source>
        <strain evidence="2 3">CBA1113</strain>
    </source>
</reference>